<evidence type="ECO:0000313" key="3">
    <source>
        <dbReference type="EMBL" id="VFK81041.1"/>
    </source>
</evidence>
<name>A0A450Z7S2_9GAMM</name>
<sequence length="69" mass="8030">MAIYAVIISENVTSARERIKRKYNKSDYHETPHGYFFIHDNGLTEEVAEKVGFFTDDEENQAGRSYIQV</sequence>
<dbReference type="AlphaFoldDB" id="A0A450Z7S2"/>
<evidence type="ECO:0000313" key="1">
    <source>
        <dbReference type="EMBL" id="VFK45495.1"/>
    </source>
</evidence>
<protein>
    <submittedName>
        <fullName evidence="2">Uncharacterized protein</fullName>
    </submittedName>
</protein>
<gene>
    <name evidence="3" type="ORF">BECKSD772D_GA0070982_12055</name>
    <name evidence="2" type="ORF">BECKSD772E_GA0070983_12244</name>
    <name evidence="1" type="ORF">BECKSD772F_GA0070984_12303</name>
</gene>
<dbReference type="EMBL" id="CAADHB010000205">
    <property type="protein sequence ID" value="VFK81041.1"/>
    <property type="molecule type" value="Genomic_DNA"/>
</dbReference>
<dbReference type="EMBL" id="CAADFU010000224">
    <property type="protein sequence ID" value="VFK49728.1"/>
    <property type="molecule type" value="Genomic_DNA"/>
</dbReference>
<dbReference type="EMBL" id="CAADFR010000230">
    <property type="protein sequence ID" value="VFK45495.1"/>
    <property type="molecule type" value="Genomic_DNA"/>
</dbReference>
<accession>A0A450Z7S2</accession>
<proteinExistence type="predicted"/>
<organism evidence="2">
    <name type="scientific">Candidatus Kentrum sp. SD</name>
    <dbReference type="NCBI Taxonomy" id="2126332"/>
    <lineage>
        <taxon>Bacteria</taxon>
        <taxon>Pseudomonadati</taxon>
        <taxon>Pseudomonadota</taxon>
        <taxon>Gammaproteobacteria</taxon>
        <taxon>Candidatus Kentrum</taxon>
    </lineage>
</organism>
<evidence type="ECO:0000313" key="2">
    <source>
        <dbReference type="EMBL" id="VFK49728.1"/>
    </source>
</evidence>
<reference evidence="2" key="1">
    <citation type="submission" date="2019-02" db="EMBL/GenBank/DDBJ databases">
        <authorList>
            <person name="Gruber-Vodicka R. H."/>
            <person name="Seah K. B. B."/>
        </authorList>
    </citation>
    <scope>NUCLEOTIDE SEQUENCE</scope>
    <source>
        <strain evidence="3">BECK_S127</strain>
        <strain evidence="2">BECK_S1320</strain>
        <strain evidence="1">BECK_S1321</strain>
    </source>
</reference>